<dbReference type="Proteomes" id="UP000027178">
    <property type="component" value="Unassembled WGS sequence"/>
</dbReference>
<evidence type="ECO:0000313" key="2">
    <source>
        <dbReference type="EMBL" id="KDN84999.1"/>
    </source>
</evidence>
<sequence>MVDVASTGEDLPLLHAAMQTRGVLPGQGRARLVNTAPNGPRPASKRPQGAPAEPDDHHAARGSGILPP</sequence>
<accession>A0A066YYC1</accession>
<organism evidence="2 3">
    <name type="scientific">Kitasatospora cheerisanensis KCTC 2395</name>
    <dbReference type="NCBI Taxonomy" id="1348663"/>
    <lineage>
        <taxon>Bacteria</taxon>
        <taxon>Bacillati</taxon>
        <taxon>Actinomycetota</taxon>
        <taxon>Actinomycetes</taxon>
        <taxon>Kitasatosporales</taxon>
        <taxon>Streptomycetaceae</taxon>
        <taxon>Kitasatospora</taxon>
    </lineage>
</organism>
<evidence type="ECO:0000313" key="3">
    <source>
        <dbReference type="Proteomes" id="UP000027178"/>
    </source>
</evidence>
<dbReference type="HOGENOM" id="CLU_2788364_0_0_11"/>
<keyword evidence="3" id="KW-1185">Reference proteome</keyword>
<name>A0A066YYC1_9ACTN</name>
<reference evidence="2 3" key="1">
    <citation type="submission" date="2014-05" db="EMBL/GenBank/DDBJ databases">
        <title>Draft Genome Sequence of Kitasatospora cheerisanensis KCTC 2395.</title>
        <authorList>
            <person name="Nam D.H."/>
        </authorList>
    </citation>
    <scope>NUCLEOTIDE SEQUENCE [LARGE SCALE GENOMIC DNA]</scope>
    <source>
        <strain evidence="2 3">KCTC 2395</strain>
    </source>
</reference>
<proteinExistence type="predicted"/>
<dbReference type="AlphaFoldDB" id="A0A066YYC1"/>
<gene>
    <name evidence="2" type="ORF">KCH_30980</name>
</gene>
<comment type="caution">
    <text evidence="2">The sequence shown here is derived from an EMBL/GenBank/DDBJ whole genome shotgun (WGS) entry which is preliminary data.</text>
</comment>
<feature type="region of interest" description="Disordered" evidence="1">
    <location>
        <begin position="22"/>
        <end position="68"/>
    </location>
</feature>
<evidence type="ECO:0000256" key="1">
    <source>
        <dbReference type="SAM" id="MobiDB-lite"/>
    </source>
</evidence>
<protein>
    <submittedName>
        <fullName evidence="2">Uncharacterized protein</fullName>
    </submittedName>
</protein>
<dbReference type="EMBL" id="JNBY01000087">
    <property type="protein sequence ID" value="KDN84999.1"/>
    <property type="molecule type" value="Genomic_DNA"/>
</dbReference>